<feature type="domain" description="Trichome birefringence-like C-terminal" evidence="8">
    <location>
        <begin position="357"/>
        <end position="645"/>
    </location>
</feature>
<evidence type="ECO:0000256" key="2">
    <source>
        <dbReference type="ARBA" id="ARBA00007727"/>
    </source>
</evidence>
<keyword evidence="6 7" id="KW-0472">Membrane</keyword>
<sequence>MLSMVDAEVAIQDSLISARMDAVERGLLTDRTVRRVEPEQRELTEDDRRYSKRLKTVGRSFRNVKTLSPSFSSYPVILSCILVGTIFLLLINQYFLGSFHCNMTILNLKLFYSPSTAERVVSDSPSEPGVLFSNHIMQVSKKGPHIPLVDDGHDNQEATTRQLTVTGDPITDEGDLARAESDEFSEYGSSESNVSLHFGRDTLSGKISKVERLDTGMFSYVDDSRIASADNVDKQLVQAGTSLLAQSEADEPHFEPVAELQVKKSSRYRNDDNNRGKFGELDAIRQTGLAKSNVSMEKTRFPAECDIFSGRWVYDETYPLYPPSSCPFVDEGFSCANNGRPDTDYLKWRWQPYDCDLPRFNGTDMLERLRNKRMTFVGDSLGRNQWESMLCLLYHAAPNKSRVVELNGEQISKHQHHLTFRYSDFNATVEFYRAPFLVHQGHKPADAPPFVKTTLHVDYIDSTAKKWNRADMLIFNTGHWWTYAKTLRGHCYFAKGNQVVNLEILEAFEQGLRTWAEFVDQNIDAKKTRVFYRSFSPTHFRGGQWNTGGQCSVETTPYTNRSRNDLYHPPTEKVRIAEAVISRMKTPVTLLNATELTDYRRDGHPSRWTQTAGTYGAGVNGSRYQDCSHWCLPGVPDTWNELLYASLLMHHKPHYDLSSRSHGSIRQHKKKTIRIVTQKTQPNAKANRAA</sequence>
<evidence type="ECO:0000256" key="5">
    <source>
        <dbReference type="ARBA" id="ARBA00022989"/>
    </source>
</evidence>
<evidence type="ECO:0000256" key="4">
    <source>
        <dbReference type="ARBA" id="ARBA00022968"/>
    </source>
</evidence>
<protein>
    <recommendedName>
        <fullName evidence="12">Trichome birefringence-like N-terminal domain-containing protein</fullName>
    </recommendedName>
</protein>
<keyword evidence="5 7" id="KW-1133">Transmembrane helix</keyword>
<feature type="domain" description="Trichome birefringence-like N-terminal" evidence="9">
    <location>
        <begin position="304"/>
        <end position="356"/>
    </location>
</feature>
<dbReference type="InterPro" id="IPR029962">
    <property type="entry name" value="TBL"/>
</dbReference>
<name>A0ABD3I6V0_9MARC</name>
<dbReference type="EMBL" id="JBJQOH010000002">
    <property type="protein sequence ID" value="KAL3697961.1"/>
    <property type="molecule type" value="Genomic_DNA"/>
</dbReference>
<dbReference type="PANTHER" id="PTHR32285">
    <property type="entry name" value="PROTEIN TRICHOME BIREFRINGENCE-LIKE 9-RELATED"/>
    <property type="match status" value="1"/>
</dbReference>
<comment type="similarity">
    <text evidence="2">Belongs to the PC-esterase family. TBL subfamily.</text>
</comment>
<dbReference type="GO" id="GO:0016020">
    <property type="term" value="C:membrane"/>
    <property type="evidence" value="ECO:0007669"/>
    <property type="project" value="UniProtKB-SubCell"/>
</dbReference>
<organism evidence="10 11">
    <name type="scientific">Riccia sorocarpa</name>
    <dbReference type="NCBI Taxonomy" id="122646"/>
    <lineage>
        <taxon>Eukaryota</taxon>
        <taxon>Viridiplantae</taxon>
        <taxon>Streptophyta</taxon>
        <taxon>Embryophyta</taxon>
        <taxon>Marchantiophyta</taxon>
        <taxon>Marchantiopsida</taxon>
        <taxon>Marchantiidae</taxon>
        <taxon>Marchantiales</taxon>
        <taxon>Ricciaceae</taxon>
        <taxon>Riccia</taxon>
    </lineage>
</organism>
<evidence type="ECO:0000256" key="3">
    <source>
        <dbReference type="ARBA" id="ARBA00022692"/>
    </source>
</evidence>
<evidence type="ECO:0000313" key="10">
    <source>
        <dbReference type="EMBL" id="KAL3697961.1"/>
    </source>
</evidence>
<keyword evidence="11" id="KW-1185">Reference proteome</keyword>
<gene>
    <name evidence="10" type="ORF">R1sor_012037</name>
</gene>
<evidence type="ECO:0000256" key="6">
    <source>
        <dbReference type="ARBA" id="ARBA00023136"/>
    </source>
</evidence>
<feature type="transmembrane region" description="Helical" evidence="7">
    <location>
        <begin position="74"/>
        <end position="96"/>
    </location>
</feature>
<evidence type="ECO:0008006" key="12">
    <source>
        <dbReference type="Google" id="ProtNLM"/>
    </source>
</evidence>
<evidence type="ECO:0000259" key="8">
    <source>
        <dbReference type="Pfam" id="PF13839"/>
    </source>
</evidence>
<comment type="subcellular location">
    <subcellularLocation>
        <location evidence="1">Membrane</location>
        <topology evidence="1">Single-pass membrane protein</topology>
    </subcellularLocation>
</comment>
<evidence type="ECO:0000256" key="1">
    <source>
        <dbReference type="ARBA" id="ARBA00004167"/>
    </source>
</evidence>
<dbReference type="Proteomes" id="UP001633002">
    <property type="component" value="Unassembled WGS sequence"/>
</dbReference>
<evidence type="ECO:0000259" key="9">
    <source>
        <dbReference type="Pfam" id="PF14416"/>
    </source>
</evidence>
<accession>A0ABD3I6V0</accession>
<dbReference type="InterPro" id="IPR025846">
    <property type="entry name" value="TBL_N"/>
</dbReference>
<dbReference type="Pfam" id="PF14416">
    <property type="entry name" value="PMR5N"/>
    <property type="match status" value="1"/>
</dbReference>
<dbReference type="AlphaFoldDB" id="A0ABD3I6V0"/>
<evidence type="ECO:0000313" key="11">
    <source>
        <dbReference type="Proteomes" id="UP001633002"/>
    </source>
</evidence>
<dbReference type="InterPro" id="IPR026057">
    <property type="entry name" value="TBL_C"/>
</dbReference>
<proteinExistence type="inferred from homology"/>
<dbReference type="PANTHER" id="PTHR32285:SF213">
    <property type="entry name" value="PROTEIN TRICHOME BIREFRINGENCE-LIKE 11"/>
    <property type="match status" value="1"/>
</dbReference>
<evidence type="ECO:0000256" key="7">
    <source>
        <dbReference type="SAM" id="Phobius"/>
    </source>
</evidence>
<dbReference type="Pfam" id="PF13839">
    <property type="entry name" value="PC-Esterase"/>
    <property type="match status" value="1"/>
</dbReference>
<keyword evidence="4" id="KW-0735">Signal-anchor</keyword>
<comment type="caution">
    <text evidence="10">The sequence shown here is derived from an EMBL/GenBank/DDBJ whole genome shotgun (WGS) entry which is preliminary data.</text>
</comment>
<keyword evidence="3 7" id="KW-0812">Transmembrane</keyword>
<reference evidence="10 11" key="1">
    <citation type="submission" date="2024-09" db="EMBL/GenBank/DDBJ databases">
        <title>Chromosome-scale assembly of Riccia sorocarpa.</title>
        <authorList>
            <person name="Paukszto L."/>
        </authorList>
    </citation>
    <scope>NUCLEOTIDE SEQUENCE [LARGE SCALE GENOMIC DNA]</scope>
    <source>
        <strain evidence="10">LP-2024</strain>
        <tissue evidence="10">Aerial parts of the thallus</tissue>
    </source>
</reference>